<name>A0A7G2CQQ8_9TRYP</name>
<evidence type="ECO:0000313" key="3">
    <source>
        <dbReference type="Proteomes" id="UP000515908"/>
    </source>
</evidence>
<feature type="region of interest" description="Disordered" evidence="1">
    <location>
        <begin position="302"/>
        <end position="355"/>
    </location>
</feature>
<feature type="region of interest" description="Disordered" evidence="1">
    <location>
        <begin position="151"/>
        <end position="210"/>
    </location>
</feature>
<dbReference type="Proteomes" id="UP000515908">
    <property type="component" value="Chromosome 22"/>
</dbReference>
<dbReference type="VEuPathDB" id="TriTrypDB:ADEAN_000925400"/>
<feature type="compositionally biased region" description="Polar residues" evidence="1">
    <location>
        <begin position="517"/>
        <end position="539"/>
    </location>
</feature>
<proteinExistence type="predicted"/>
<feature type="compositionally biased region" description="Polar residues" evidence="1">
    <location>
        <begin position="157"/>
        <end position="169"/>
    </location>
</feature>
<feature type="region of interest" description="Disordered" evidence="1">
    <location>
        <begin position="375"/>
        <end position="398"/>
    </location>
</feature>
<feature type="compositionally biased region" description="Polar residues" evidence="1">
    <location>
        <begin position="306"/>
        <end position="319"/>
    </location>
</feature>
<evidence type="ECO:0000313" key="2">
    <source>
        <dbReference type="EMBL" id="CAD2221719.1"/>
    </source>
</evidence>
<sequence>MASPAALEGSVWREGAPDPVRVIPAPSSEMNLADLPAAGWAPVYMNCWQSPDFHRRASDYEFQDGSPIPNAPVKEERKGSDSDSDDELFTKTTTRREGSVSRLSMSFSLADRSMQSPLPVDHSIVQNINRRLSMSSSTLWNAPNQRFGQSFIGVPSTPLNQSTRSSAWGSPNLHRTDASPLPTAPEETMPNERESSPSRCSAADSSVRPSTLMTSMSFQRSRQTEGAVFDNSNSIPLSASVVSGARWQVTNSRRTSDATTYTSLGASQQHFSGESQRSKMTTSFRTTYCRKAAAVDGLPLTRGALGQSTRGSLASSQKPRQLHQDPHKKAKKKETTPTRRTNTTTDQPDTSVFLPWSPLTITPDCSVNFLNSTVATEPPSPAPKTKEEEVPSVPASFNGSAGGVFEGFLRDAVSSMTGDQRPSTSISTTSTTEGLFSAEALRAMQQMSADGNVQLASFLQESMFSSYRRSGAPGRPSHVSEQSMMMGATMNQYSMSMAASTATHTEEPEPTAVVADENSNARRTVSSKRQPSLQQRASTNIVVPLSEKVTPSVTEELEYMTVDEQESVGI</sequence>
<evidence type="ECO:0000256" key="1">
    <source>
        <dbReference type="SAM" id="MobiDB-lite"/>
    </source>
</evidence>
<dbReference type="AlphaFoldDB" id="A0A7G2CQQ8"/>
<gene>
    <name evidence="2" type="ORF">ADEAN_000925400</name>
</gene>
<feature type="region of interest" description="Disordered" evidence="1">
    <location>
        <begin position="59"/>
        <end position="101"/>
    </location>
</feature>
<dbReference type="EMBL" id="LR877166">
    <property type="protein sequence ID" value="CAD2221719.1"/>
    <property type="molecule type" value="Genomic_DNA"/>
</dbReference>
<feature type="compositionally biased region" description="Basic and acidic residues" evidence="1">
    <location>
        <begin position="322"/>
        <end position="337"/>
    </location>
</feature>
<accession>A0A7G2CQQ8</accession>
<feature type="compositionally biased region" description="Low complexity" evidence="1">
    <location>
        <begin position="197"/>
        <end position="206"/>
    </location>
</feature>
<organism evidence="2 3">
    <name type="scientific">Angomonas deanei</name>
    <dbReference type="NCBI Taxonomy" id="59799"/>
    <lineage>
        <taxon>Eukaryota</taxon>
        <taxon>Discoba</taxon>
        <taxon>Euglenozoa</taxon>
        <taxon>Kinetoplastea</taxon>
        <taxon>Metakinetoplastina</taxon>
        <taxon>Trypanosomatida</taxon>
        <taxon>Trypanosomatidae</taxon>
        <taxon>Strigomonadinae</taxon>
        <taxon>Angomonas</taxon>
    </lineage>
</organism>
<feature type="compositionally biased region" description="Low complexity" evidence="1">
    <location>
        <begin position="338"/>
        <end position="350"/>
    </location>
</feature>
<protein>
    <submittedName>
        <fullName evidence="2">Uncharacterized protein</fullName>
    </submittedName>
</protein>
<reference evidence="2 3" key="1">
    <citation type="submission" date="2020-08" db="EMBL/GenBank/DDBJ databases">
        <authorList>
            <person name="Newling K."/>
            <person name="Davey J."/>
            <person name="Forrester S."/>
        </authorList>
    </citation>
    <scope>NUCLEOTIDE SEQUENCE [LARGE SCALE GENOMIC DNA]</scope>
    <source>
        <strain evidence="3">Crithidia deanei Carvalho (ATCC PRA-265)</strain>
    </source>
</reference>
<feature type="region of interest" description="Disordered" evidence="1">
    <location>
        <begin position="503"/>
        <end position="539"/>
    </location>
</feature>
<keyword evidence="3" id="KW-1185">Reference proteome</keyword>